<dbReference type="EMBL" id="CP036267">
    <property type="protein sequence ID" value="QDT31288.1"/>
    <property type="molecule type" value="Genomic_DNA"/>
</dbReference>
<gene>
    <name evidence="1" type="ORF">Mal48_05210</name>
</gene>
<organism evidence="1 2">
    <name type="scientific">Thalassoglobus polymorphus</name>
    <dbReference type="NCBI Taxonomy" id="2527994"/>
    <lineage>
        <taxon>Bacteria</taxon>
        <taxon>Pseudomonadati</taxon>
        <taxon>Planctomycetota</taxon>
        <taxon>Planctomycetia</taxon>
        <taxon>Planctomycetales</taxon>
        <taxon>Planctomycetaceae</taxon>
        <taxon>Thalassoglobus</taxon>
    </lineage>
</organism>
<keyword evidence="2" id="KW-1185">Reference proteome</keyword>
<dbReference type="KEGG" id="tpol:Mal48_05210"/>
<evidence type="ECO:0008006" key="3">
    <source>
        <dbReference type="Google" id="ProtNLM"/>
    </source>
</evidence>
<evidence type="ECO:0000313" key="1">
    <source>
        <dbReference type="EMBL" id="QDT31288.1"/>
    </source>
</evidence>
<dbReference type="AlphaFoldDB" id="A0A517QI25"/>
<evidence type="ECO:0000313" key="2">
    <source>
        <dbReference type="Proteomes" id="UP000315724"/>
    </source>
</evidence>
<dbReference type="RefSeq" id="WP_197441978.1">
    <property type="nucleotide sequence ID" value="NZ_CP036267.1"/>
</dbReference>
<dbReference type="Proteomes" id="UP000315724">
    <property type="component" value="Chromosome"/>
</dbReference>
<accession>A0A517QI25</accession>
<dbReference type="CDD" id="cd15482">
    <property type="entry name" value="Sialidase_non-viral"/>
    <property type="match status" value="1"/>
</dbReference>
<reference evidence="1 2" key="1">
    <citation type="submission" date="2019-02" db="EMBL/GenBank/DDBJ databases">
        <title>Deep-cultivation of Planctomycetes and their phenomic and genomic characterization uncovers novel biology.</title>
        <authorList>
            <person name="Wiegand S."/>
            <person name="Jogler M."/>
            <person name="Boedeker C."/>
            <person name="Pinto D."/>
            <person name="Vollmers J."/>
            <person name="Rivas-Marin E."/>
            <person name="Kohn T."/>
            <person name="Peeters S.H."/>
            <person name="Heuer A."/>
            <person name="Rast P."/>
            <person name="Oberbeckmann S."/>
            <person name="Bunk B."/>
            <person name="Jeske O."/>
            <person name="Meyerdierks A."/>
            <person name="Storesund J.E."/>
            <person name="Kallscheuer N."/>
            <person name="Luecker S."/>
            <person name="Lage O.M."/>
            <person name="Pohl T."/>
            <person name="Merkel B.J."/>
            <person name="Hornburger P."/>
            <person name="Mueller R.-W."/>
            <person name="Bruemmer F."/>
            <person name="Labrenz M."/>
            <person name="Spormann A.M."/>
            <person name="Op den Camp H."/>
            <person name="Overmann J."/>
            <person name="Amann R."/>
            <person name="Jetten M.S.M."/>
            <person name="Mascher T."/>
            <person name="Medema M.H."/>
            <person name="Devos D.P."/>
            <person name="Kaster A.-K."/>
            <person name="Ovreas L."/>
            <person name="Rohde M."/>
            <person name="Galperin M.Y."/>
            <person name="Jogler C."/>
        </authorList>
    </citation>
    <scope>NUCLEOTIDE SEQUENCE [LARGE SCALE GENOMIC DNA]</scope>
    <source>
        <strain evidence="1 2">Mal48</strain>
    </source>
</reference>
<dbReference type="Gene3D" id="2.120.10.10">
    <property type="match status" value="1"/>
</dbReference>
<proteinExistence type="predicted"/>
<dbReference type="SUPFAM" id="SSF50939">
    <property type="entry name" value="Sialidases"/>
    <property type="match status" value="1"/>
</dbReference>
<protein>
    <recommendedName>
        <fullName evidence="3">Sialidase domain-containing protein</fullName>
    </recommendedName>
</protein>
<dbReference type="InterPro" id="IPR036278">
    <property type="entry name" value="Sialidase_sf"/>
</dbReference>
<sequence>MKLHQPFRQALFILAFTNFAPTSHLRAEEKPGLTEKPVLLEVQKIWDKAPHNAFTDLLRYNDQWYCVFREGKAHVSPDGALRVLRSKDGKEWKSIALVTHPKYDLRDAKLTVTPDNRLMLNGAGMLADEEIRYYSMSWFSDDGGETWDEGHAIGAPGFWLWRTQWHENHAYTMGYNTNRDRTQRTLRLYKSADGKTFETLVKKVPAPNGCGEDKILFMKDGTALCLLRHETGNKLAQLGTAKAPYTDWTFRDTNARIGGPEMIQLPDGRILATTRLYDKRARTSLSWLDQETATLTEVLELPSGGDTSYAGMVLHEGILWVSYYSSHEGKTSIYLAKVKIPELKTSQK</sequence>
<name>A0A517QI25_9PLAN</name>